<reference evidence="2" key="1">
    <citation type="submission" date="2014-11" db="EMBL/GenBank/DDBJ databases">
        <authorList>
            <person name="Amaro Gonzalez C."/>
        </authorList>
    </citation>
    <scope>NUCLEOTIDE SEQUENCE</scope>
</reference>
<accession>A0A0E9VWU5</accession>
<keyword evidence="1" id="KW-0472">Membrane</keyword>
<reference evidence="2" key="2">
    <citation type="journal article" date="2015" name="Fish Shellfish Immunol.">
        <title>Early steps in the European eel (Anguilla anguilla)-Vibrio vulnificus interaction in the gills: Role of the RtxA13 toxin.</title>
        <authorList>
            <person name="Callol A."/>
            <person name="Pajuelo D."/>
            <person name="Ebbesson L."/>
            <person name="Teles M."/>
            <person name="MacKenzie S."/>
            <person name="Amaro C."/>
        </authorList>
    </citation>
    <scope>NUCLEOTIDE SEQUENCE</scope>
</reference>
<keyword evidence="1" id="KW-0812">Transmembrane</keyword>
<dbReference type="EMBL" id="GBXM01025948">
    <property type="protein sequence ID" value="JAH82629.1"/>
    <property type="molecule type" value="Transcribed_RNA"/>
</dbReference>
<organism evidence="2">
    <name type="scientific">Anguilla anguilla</name>
    <name type="common">European freshwater eel</name>
    <name type="synonym">Muraena anguilla</name>
    <dbReference type="NCBI Taxonomy" id="7936"/>
    <lineage>
        <taxon>Eukaryota</taxon>
        <taxon>Metazoa</taxon>
        <taxon>Chordata</taxon>
        <taxon>Craniata</taxon>
        <taxon>Vertebrata</taxon>
        <taxon>Euteleostomi</taxon>
        <taxon>Actinopterygii</taxon>
        <taxon>Neopterygii</taxon>
        <taxon>Teleostei</taxon>
        <taxon>Anguilliformes</taxon>
        <taxon>Anguillidae</taxon>
        <taxon>Anguilla</taxon>
    </lineage>
</organism>
<name>A0A0E9VWU5_ANGAN</name>
<evidence type="ECO:0000313" key="2">
    <source>
        <dbReference type="EMBL" id="JAH82629.1"/>
    </source>
</evidence>
<dbReference type="AlphaFoldDB" id="A0A0E9VWU5"/>
<feature type="transmembrane region" description="Helical" evidence="1">
    <location>
        <begin position="12"/>
        <end position="30"/>
    </location>
</feature>
<proteinExistence type="predicted"/>
<evidence type="ECO:0000256" key="1">
    <source>
        <dbReference type="SAM" id="Phobius"/>
    </source>
</evidence>
<protein>
    <submittedName>
        <fullName evidence="2">Uncharacterized protein</fullName>
    </submittedName>
</protein>
<keyword evidence="1" id="KW-1133">Transmembrane helix</keyword>
<sequence length="41" mass="4361">MVKSTLHHSKCSCLHICLGYVLGLMLHGSLGTCSQLSGTPF</sequence>